<gene>
    <name evidence="2" type="ORF">D9O36_02860</name>
</gene>
<keyword evidence="1" id="KW-1133">Transmembrane helix</keyword>
<keyword evidence="1" id="KW-0812">Transmembrane</keyword>
<accession>A0A7X2ZQZ0</accession>
<organism evidence="2 3">
    <name type="scientific">Zobellia amurskyensis</name>
    <dbReference type="NCBI Taxonomy" id="248905"/>
    <lineage>
        <taxon>Bacteria</taxon>
        <taxon>Pseudomonadati</taxon>
        <taxon>Bacteroidota</taxon>
        <taxon>Flavobacteriia</taxon>
        <taxon>Flavobacteriales</taxon>
        <taxon>Flavobacteriaceae</taxon>
        <taxon>Zobellia</taxon>
    </lineage>
</organism>
<proteinExistence type="predicted"/>
<feature type="transmembrane region" description="Helical" evidence="1">
    <location>
        <begin position="21"/>
        <end position="40"/>
    </location>
</feature>
<dbReference type="RefSeq" id="WP_155598764.1">
    <property type="nucleotide sequence ID" value="NZ_RCNR01000004.1"/>
</dbReference>
<name>A0A7X2ZQZ0_9FLAO</name>
<dbReference type="Proteomes" id="UP000540519">
    <property type="component" value="Unassembled WGS sequence"/>
</dbReference>
<evidence type="ECO:0000313" key="2">
    <source>
        <dbReference type="EMBL" id="MUH34772.1"/>
    </source>
</evidence>
<keyword evidence="3" id="KW-1185">Reference proteome</keyword>
<dbReference type="EMBL" id="RCNR01000004">
    <property type="protein sequence ID" value="MUH34772.1"/>
    <property type="molecule type" value="Genomic_DNA"/>
</dbReference>
<dbReference type="AlphaFoldDB" id="A0A7X2ZQZ0"/>
<keyword evidence="1" id="KW-0472">Membrane</keyword>
<evidence type="ECO:0000256" key="1">
    <source>
        <dbReference type="SAM" id="Phobius"/>
    </source>
</evidence>
<reference evidence="2 3" key="1">
    <citation type="journal article" date="2019" name="Mar. Drugs">
        <title>Comparative Genomics and CAZyme Genome Repertoires of Marine Zobellia amurskyensis KMM 3526(T) and Zobellia laminariae KMM 3676(T).</title>
        <authorList>
            <person name="Chernysheva N."/>
            <person name="Bystritskaya E."/>
            <person name="Stenkova A."/>
            <person name="Golovkin I."/>
            <person name="Nedashkovskaya O."/>
            <person name="Isaeva M."/>
        </authorList>
    </citation>
    <scope>NUCLEOTIDE SEQUENCE [LARGE SCALE GENOMIC DNA]</scope>
    <source>
        <strain evidence="2 3">KMM 3526</strain>
    </source>
</reference>
<comment type="caution">
    <text evidence="2">The sequence shown here is derived from an EMBL/GenBank/DDBJ whole genome shotgun (WGS) entry which is preliminary data.</text>
</comment>
<protein>
    <submittedName>
        <fullName evidence="2">Uncharacterized protein</fullName>
    </submittedName>
</protein>
<sequence length="131" mass="15324">MSTTTTLGNTIRRPFTANKRLFTLLTVAFIIIGLFFAIYYSHIKNNEHHYRESKLHSLDANFDIITKQLNNDFQKYYSTQYDSIYSSEEVTAELKSIFKDKLNNSQWDSISSIANKIASQNPSIKKRFRKK</sequence>
<evidence type="ECO:0000313" key="3">
    <source>
        <dbReference type="Proteomes" id="UP000540519"/>
    </source>
</evidence>